<evidence type="ECO:0000313" key="1">
    <source>
        <dbReference type="EMBL" id="RVE70075.1"/>
    </source>
</evidence>
<reference evidence="1 2" key="1">
    <citation type="submission" date="2018-11" db="EMBL/GenBank/DDBJ databases">
        <authorList>
            <person name="Lopez-Roques C."/>
            <person name="Donnadieu C."/>
            <person name="Bouchez O."/>
            <person name="Klopp C."/>
            <person name="Cabau C."/>
            <person name="Zahm M."/>
        </authorList>
    </citation>
    <scope>NUCLEOTIDE SEQUENCE [LARGE SCALE GENOMIC DNA]</scope>
    <source>
        <strain evidence="1">RS831</strain>
        <tissue evidence="1">Whole body</tissue>
    </source>
</reference>
<organism evidence="1 2">
    <name type="scientific">Oryzias javanicus</name>
    <name type="common">Javanese ricefish</name>
    <name type="synonym">Aplocheilus javanicus</name>
    <dbReference type="NCBI Taxonomy" id="123683"/>
    <lineage>
        <taxon>Eukaryota</taxon>
        <taxon>Metazoa</taxon>
        <taxon>Chordata</taxon>
        <taxon>Craniata</taxon>
        <taxon>Vertebrata</taxon>
        <taxon>Euteleostomi</taxon>
        <taxon>Actinopterygii</taxon>
        <taxon>Neopterygii</taxon>
        <taxon>Teleostei</taxon>
        <taxon>Neoteleostei</taxon>
        <taxon>Acanthomorphata</taxon>
        <taxon>Ovalentaria</taxon>
        <taxon>Atherinomorphae</taxon>
        <taxon>Beloniformes</taxon>
        <taxon>Adrianichthyidae</taxon>
        <taxon>Oryziinae</taxon>
        <taxon>Oryzias</taxon>
    </lineage>
</organism>
<dbReference type="Proteomes" id="UP000283210">
    <property type="component" value="Chromosome 8"/>
</dbReference>
<reference evidence="1 2" key="2">
    <citation type="submission" date="2019-01" db="EMBL/GenBank/DDBJ databases">
        <title>A chromosome length genome reference of the Java medaka (oryzias javanicus).</title>
        <authorList>
            <person name="Herpin A."/>
            <person name="Takehana Y."/>
            <person name="Naruse K."/>
            <person name="Ansai S."/>
            <person name="Kawaguchi M."/>
        </authorList>
    </citation>
    <scope>NUCLEOTIDE SEQUENCE [LARGE SCALE GENOMIC DNA]</scope>
    <source>
        <strain evidence="1">RS831</strain>
        <tissue evidence="1">Whole body</tissue>
    </source>
</reference>
<evidence type="ECO:0000313" key="2">
    <source>
        <dbReference type="Proteomes" id="UP000283210"/>
    </source>
</evidence>
<accession>A0A437D4Q3</accession>
<dbReference type="AlphaFoldDB" id="A0A437D4Q3"/>
<sequence length="80" mass="8641">MVNKSVIGGRRRPGIVSGRRGSIGRSSTFILRRAERGRRADQMLPSKDVSIDVSVNIQTQTGSAAGRFKARLLTVSVTLS</sequence>
<dbReference type="EMBL" id="CM012444">
    <property type="protein sequence ID" value="RVE70075.1"/>
    <property type="molecule type" value="Genomic_DNA"/>
</dbReference>
<proteinExistence type="predicted"/>
<name>A0A437D4Q3_ORYJA</name>
<keyword evidence="2" id="KW-1185">Reference proteome</keyword>
<gene>
    <name evidence="1" type="ORF">OJAV_G00083840</name>
</gene>
<protein>
    <submittedName>
        <fullName evidence="1">Uncharacterized protein</fullName>
    </submittedName>
</protein>